<evidence type="ECO:0000313" key="1">
    <source>
        <dbReference type="EMBL" id="ACB43587.1"/>
    </source>
</evidence>
<gene>
    <name evidence="1" type="ordered locus">Pnec_0294</name>
</gene>
<dbReference type="HOGENOM" id="CLU_2635052_0_0_4"/>
<name>B1XTB0_POLNS</name>
<sequence length="77" mass="8527">MKYEKTQALISEAERAFELMGRVIRMAGYQNIKTNKSSNTSNKLIQVNKKVGYRGSDSLSVQHGLSNGVDFDCVGNV</sequence>
<proteinExistence type="predicted"/>
<dbReference type="EMBL" id="CP001010">
    <property type="protein sequence ID" value="ACB43587.1"/>
    <property type="molecule type" value="Genomic_DNA"/>
</dbReference>
<dbReference type="AlphaFoldDB" id="B1XTB0"/>
<reference evidence="1" key="1">
    <citation type="submission" date="2008-03" db="EMBL/GenBank/DDBJ databases">
        <title>Complete sequence of Polynucleobacter necessarius STIR1.</title>
        <authorList>
            <consortium name="US DOE Joint Genome Institute"/>
            <person name="Copeland A."/>
            <person name="Lucas S."/>
            <person name="Lapidus A."/>
            <person name="Barry K."/>
            <person name="Detter J.C."/>
            <person name="Glavina del Rio T."/>
            <person name="Hammon N."/>
            <person name="Israni S."/>
            <person name="Dalin E."/>
            <person name="Tice H."/>
            <person name="Pitluck S."/>
            <person name="Chain P."/>
            <person name="Malfatti S."/>
            <person name="Shin M."/>
            <person name="Vergez L."/>
            <person name="Schmutz J."/>
            <person name="Larimer F."/>
            <person name="Land M."/>
            <person name="Hauser L."/>
            <person name="Kyrpides N."/>
            <person name="Kim E."/>
            <person name="Hahn M."/>
            <person name="Richardson P."/>
        </authorList>
    </citation>
    <scope>NUCLEOTIDE SEQUENCE [LARGE SCALE GENOMIC DNA]</scope>
    <source>
        <strain evidence="1">STIR1</strain>
    </source>
</reference>
<dbReference type="KEGG" id="pne:Pnec_0294"/>
<protein>
    <submittedName>
        <fullName evidence="1">Uncharacterized protein</fullName>
    </submittedName>
</protein>
<accession>B1XTB0</accession>
<dbReference type="STRING" id="452638.Pnec_0294"/>
<organism evidence="1">
    <name type="scientific">Polynucleobacter necessarius subsp. necessarius (strain STIR1)</name>
    <dbReference type="NCBI Taxonomy" id="452638"/>
    <lineage>
        <taxon>Bacteria</taxon>
        <taxon>Pseudomonadati</taxon>
        <taxon>Pseudomonadota</taxon>
        <taxon>Betaproteobacteria</taxon>
        <taxon>Burkholderiales</taxon>
        <taxon>Burkholderiaceae</taxon>
        <taxon>Polynucleobacter</taxon>
    </lineage>
</organism>